<dbReference type="EMBL" id="FZNP01000013">
    <property type="protein sequence ID" value="SNS23333.1"/>
    <property type="molecule type" value="Genomic_DNA"/>
</dbReference>
<keyword evidence="2" id="KW-1185">Reference proteome</keyword>
<gene>
    <name evidence="1" type="ORF">SAMN06265355_113100</name>
</gene>
<protein>
    <submittedName>
        <fullName evidence="1">Uncharacterized protein</fullName>
    </submittedName>
</protein>
<dbReference type="RefSeq" id="WP_089315089.1">
    <property type="nucleotide sequence ID" value="NZ_FZNP01000013.1"/>
</dbReference>
<dbReference type="OrthoDB" id="5182688at2"/>
<dbReference type="AlphaFoldDB" id="A0A239CVF2"/>
<sequence length="160" mass="18378">MEAFINEWAREWLPVHLERMEDKLPDTVTSRETWRWLAHPNLIDHVVRAPVPVTPGRIMHHTQTFGQLFLMISSFPSANFRKIRKKLLPEGYMAMLDPVMHSSGFSSGSVDLAHWLLFKDEDGSALVLLCYLAANREAIPLLPLELLSSKERRQVGSYII</sequence>
<dbReference type="Proteomes" id="UP000198420">
    <property type="component" value="Unassembled WGS sequence"/>
</dbReference>
<proteinExistence type="predicted"/>
<accession>A0A239CVF2</accession>
<organism evidence="1 2">
    <name type="scientific">Actinomadura mexicana</name>
    <dbReference type="NCBI Taxonomy" id="134959"/>
    <lineage>
        <taxon>Bacteria</taxon>
        <taxon>Bacillati</taxon>
        <taxon>Actinomycetota</taxon>
        <taxon>Actinomycetes</taxon>
        <taxon>Streptosporangiales</taxon>
        <taxon>Thermomonosporaceae</taxon>
        <taxon>Actinomadura</taxon>
    </lineage>
</organism>
<name>A0A239CVF2_9ACTN</name>
<evidence type="ECO:0000313" key="2">
    <source>
        <dbReference type="Proteomes" id="UP000198420"/>
    </source>
</evidence>
<evidence type="ECO:0000313" key="1">
    <source>
        <dbReference type="EMBL" id="SNS23333.1"/>
    </source>
</evidence>
<reference evidence="2" key="1">
    <citation type="submission" date="2017-06" db="EMBL/GenBank/DDBJ databases">
        <authorList>
            <person name="Varghese N."/>
            <person name="Submissions S."/>
        </authorList>
    </citation>
    <scope>NUCLEOTIDE SEQUENCE [LARGE SCALE GENOMIC DNA]</scope>
    <source>
        <strain evidence="2">DSM 44485</strain>
    </source>
</reference>